<dbReference type="PROSITE" id="PS50113">
    <property type="entry name" value="PAC"/>
    <property type="match status" value="1"/>
</dbReference>
<dbReference type="SUPFAM" id="SSF141868">
    <property type="entry name" value="EAL domain-like"/>
    <property type="match status" value="1"/>
</dbReference>
<dbReference type="Pfam" id="PF00990">
    <property type="entry name" value="GGDEF"/>
    <property type="match status" value="1"/>
</dbReference>
<dbReference type="SMART" id="SM00086">
    <property type="entry name" value="PAC"/>
    <property type="match status" value="1"/>
</dbReference>
<organism evidence="7">
    <name type="scientific">hydrothermal vent metagenome</name>
    <dbReference type="NCBI Taxonomy" id="652676"/>
    <lineage>
        <taxon>unclassified sequences</taxon>
        <taxon>metagenomes</taxon>
        <taxon>ecological metagenomes</taxon>
    </lineage>
</organism>
<evidence type="ECO:0000259" key="6">
    <source>
        <dbReference type="PROSITE" id="PS50887"/>
    </source>
</evidence>
<dbReference type="PROSITE" id="PS50883">
    <property type="entry name" value="EAL"/>
    <property type="match status" value="1"/>
</dbReference>
<dbReference type="PANTHER" id="PTHR44757:SF2">
    <property type="entry name" value="BIOFILM ARCHITECTURE MAINTENANCE PROTEIN MBAA"/>
    <property type="match status" value="1"/>
</dbReference>
<protein>
    <submittedName>
        <fullName evidence="7">Diguanylate cyclase/phosphodiesterase (GGDEF &amp; EAL domains) with PAS/PAC sensor(S)</fullName>
    </submittedName>
</protein>
<evidence type="ECO:0000259" key="5">
    <source>
        <dbReference type="PROSITE" id="PS50885"/>
    </source>
</evidence>
<dbReference type="Gene3D" id="3.30.70.270">
    <property type="match status" value="1"/>
</dbReference>
<dbReference type="GO" id="GO:0007165">
    <property type="term" value="P:signal transduction"/>
    <property type="evidence" value="ECO:0007669"/>
    <property type="project" value="InterPro"/>
</dbReference>
<reference evidence="7" key="1">
    <citation type="submission" date="2016-10" db="EMBL/GenBank/DDBJ databases">
        <authorList>
            <person name="de Groot N.N."/>
        </authorList>
    </citation>
    <scope>NUCLEOTIDE SEQUENCE</scope>
</reference>
<feature type="domain" description="PAC" evidence="3">
    <location>
        <begin position="290"/>
        <end position="342"/>
    </location>
</feature>
<evidence type="ECO:0000259" key="4">
    <source>
        <dbReference type="PROSITE" id="PS50883"/>
    </source>
</evidence>
<dbReference type="PROSITE" id="PS50112">
    <property type="entry name" value="PAS"/>
    <property type="match status" value="1"/>
</dbReference>
<dbReference type="InterPro" id="IPR052155">
    <property type="entry name" value="Biofilm_reg_signaling"/>
</dbReference>
<dbReference type="SUPFAM" id="SSF55073">
    <property type="entry name" value="Nucleotide cyclase"/>
    <property type="match status" value="1"/>
</dbReference>
<feature type="domain" description="EAL" evidence="4">
    <location>
        <begin position="523"/>
        <end position="777"/>
    </location>
</feature>
<feature type="domain" description="HAMP" evidence="5">
    <location>
        <begin position="183"/>
        <end position="236"/>
    </location>
</feature>
<dbReference type="InterPro" id="IPR000700">
    <property type="entry name" value="PAS-assoc_C"/>
</dbReference>
<dbReference type="CDD" id="cd00130">
    <property type="entry name" value="PAS"/>
    <property type="match status" value="1"/>
</dbReference>
<dbReference type="InterPro" id="IPR000160">
    <property type="entry name" value="GGDEF_dom"/>
</dbReference>
<dbReference type="InterPro" id="IPR035919">
    <property type="entry name" value="EAL_sf"/>
</dbReference>
<dbReference type="Gene3D" id="6.10.340.10">
    <property type="match status" value="1"/>
</dbReference>
<proteinExistence type="predicted"/>
<dbReference type="SMART" id="SM00091">
    <property type="entry name" value="PAS"/>
    <property type="match status" value="1"/>
</dbReference>
<dbReference type="NCBIfam" id="TIGR00254">
    <property type="entry name" value="GGDEF"/>
    <property type="match status" value="1"/>
</dbReference>
<dbReference type="CDD" id="cd01948">
    <property type="entry name" value="EAL"/>
    <property type="match status" value="1"/>
</dbReference>
<accession>A0A1W1B8L5</accession>
<keyword evidence="1" id="KW-0812">Transmembrane</keyword>
<dbReference type="SMART" id="SM00052">
    <property type="entry name" value="EAL"/>
    <property type="match status" value="1"/>
</dbReference>
<dbReference type="CDD" id="cd01949">
    <property type="entry name" value="GGDEF"/>
    <property type="match status" value="1"/>
</dbReference>
<dbReference type="PANTHER" id="PTHR44757">
    <property type="entry name" value="DIGUANYLATE CYCLASE DGCP"/>
    <property type="match status" value="1"/>
</dbReference>
<dbReference type="Pfam" id="PF13426">
    <property type="entry name" value="PAS_9"/>
    <property type="match status" value="1"/>
</dbReference>
<dbReference type="PROSITE" id="PS50887">
    <property type="entry name" value="GGDEF"/>
    <property type="match status" value="1"/>
</dbReference>
<feature type="domain" description="PAS" evidence="2">
    <location>
        <begin position="236"/>
        <end position="280"/>
    </location>
</feature>
<feature type="transmembrane region" description="Helical" evidence="1">
    <location>
        <begin position="12"/>
        <end position="32"/>
    </location>
</feature>
<dbReference type="InterPro" id="IPR029787">
    <property type="entry name" value="Nucleotide_cyclase"/>
</dbReference>
<dbReference type="EMBL" id="FPHB01000006">
    <property type="protein sequence ID" value="SFV49873.1"/>
    <property type="molecule type" value="Genomic_DNA"/>
</dbReference>
<dbReference type="Pfam" id="PF00563">
    <property type="entry name" value="EAL"/>
    <property type="match status" value="1"/>
</dbReference>
<dbReference type="InterPro" id="IPR043128">
    <property type="entry name" value="Rev_trsase/Diguanyl_cyclase"/>
</dbReference>
<dbReference type="SMART" id="SM00267">
    <property type="entry name" value="GGDEF"/>
    <property type="match status" value="1"/>
</dbReference>
<dbReference type="InterPro" id="IPR000014">
    <property type="entry name" value="PAS"/>
</dbReference>
<dbReference type="GO" id="GO:0016020">
    <property type="term" value="C:membrane"/>
    <property type="evidence" value="ECO:0007669"/>
    <property type="project" value="InterPro"/>
</dbReference>
<dbReference type="NCBIfam" id="TIGR00229">
    <property type="entry name" value="sensory_box"/>
    <property type="match status" value="1"/>
</dbReference>
<keyword evidence="1" id="KW-0472">Membrane</keyword>
<evidence type="ECO:0000256" key="1">
    <source>
        <dbReference type="SAM" id="Phobius"/>
    </source>
</evidence>
<dbReference type="Gene3D" id="3.20.20.450">
    <property type="entry name" value="EAL domain"/>
    <property type="match status" value="1"/>
</dbReference>
<keyword evidence="1" id="KW-1133">Transmembrane helix</keyword>
<dbReference type="InterPro" id="IPR003660">
    <property type="entry name" value="HAMP_dom"/>
</dbReference>
<dbReference type="InterPro" id="IPR001633">
    <property type="entry name" value="EAL_dom"/>
</dbReference>
<feature type="transmembrane region" description="Helical" evidence="1">
    <location>
        <begin position="162"/>
        <end position="182"/>
    </location>
</feature>
<dbReference type="Gene3D" id="3.30.450.20">
    <property type="entry name" value="PAS domain"/>
    <property type="match status" value="2"/>
</dbReference>
<sequence>MQKKYKGSIQKELLRSIFVIVLTVTLIGYGIFVKTFMKNEQLKDIALTETISTIIGQDVAKIVYTDDISVASDVTTQLASFKNLLELVLYKNDHEILFQYSKDNMTHKTTQCTKEMFMHPLIENNKLKFCTKILYEGEPLVDAKYTFKIKTSWDIFIENLPFLIFLLFVIFIVAYLLSLYYAKRYTHPILTLVRFLENIHNEKYLHKRLKIEESNEFGILYEEINTMLSRMEESYHELKIASVAFEIPTPMLITDRQKRVLRINKAFKRLTGFKEKEIIGSTPHFLVEESTKEIMLQTKESKLLYINLNTQPVKGDNETIYYYVITLIDITEQKKMQKELEQLTYYDSLTGLINRVLLEKRLTELFSQNHTKYFYGFLCFDIENFRLINDAYSFEFGNKLLQKIANTIKENYQNDKRVVCIAKIGVDEFFLGFKFQDVKREDVALKMEMEAQKILQIFDQPLSIDNKPISISLHIGITTVDTKKVLNARSVIKESVSAINIAKENGLKIAFYNQEYQKKSLKHISLYSQLTNAIKQKEFVLFYQLQNNDKREIIGAEALIRWIKPDGKVVSPGEFIPLLEQSGLILHLSEWIVESVCKQLSQWQENERTKHFTISINACVKEFHSEVFLENIKKNLQKYNIPKGLLKVELLESMLAEDIELVSKKMYALKEIGVKIALDDFGTGYSSLSYLKQLPIDQLKIDQIFIKDITTNRKNQAIVKSIIALQEAFDVDIIAEGVETKEDMLMLQKLGCSHYQGYYFSKPQPIDKITIDKGGGSSLS</sequence>
<dbReference type="InterPro" id="IPR035965">
    <property type="entry name" value="PAS-like_dom_sf"/>
</dbReference>
<dbReference type="AlphaFoldDB" id="A0A1W1B8L5"/>
<evidence type="ECO:0000313" key="7">
    <source>
        <dbReference type="EMBL" id="SFV49873.1"/>
    </source>
</evidence>
<evidence type="ECO:0000259" key="2">
    <source>
        <dbReference type="PROSITE" id="PS50112"/>
    </source>
</evidence>
<name>A0A1W1B8L5_9ZZZZ</name>
<feature type="domain" description="GGDEF" evidence="6">
    <location>
        <begin position="373"/>
        <end position="514"/>
    </location>
</feature>
<dbReference type="SUPFAM" id="SSF55785">
    <property type="entry name" value="PYP-like sensor domain (PAS domain)"/>
    <property type="match status" value="1"/>
</dbReference>
<dbReference type="PROSITE" id="PS50885">
    <property type="entry name" value="HAMP"/>
    <property type="match status" value="1"/>
</dbReference>
<dbReference type="InterPro" id="IPR001610">
    <property type="entry name" value="PAC"/>
</dbReference>
<gene>
    <name evidence="7" type="ORF">MNB_SM-7-1469</name>
</gene>
<evidence type="ECO:0000259" key="3">
    <source>
        <dbReference type="PROSITE" id="PS50113"/>
    </source>
</evidence>